<keyword evidence="2" id="KW-1185">Reference proteome</keyword>
<dbReference type="Proteomes" id="UP001499987">
    <property type="component" value="Unassembled WGS sequence"/>
</dbReference>
<comment type="caution">
    <text evidence="1">The sequence shown here is derived from an EMBL/GenBank/DDBJ whole genome shotgun (WGS) entry which is preliminary data.</text>
</comment>
<name>A0ABP4ETM5_9ACTN</name>
<organism evidence="1 2">
    <name type="scientific">Kitasatospora arboriphila</name>
    <dbReference type="NCBI Taxonomy" id="258052"/>
    <lineage>
        <taxon>Bacteria</taxon>
        <taxon>Bacillati</taxon>
        <taxon>Actinomycetota</taxon>
        <taxon>Actinomycetes</taxon>
        <taxon>Kitasatosporales</taxon>
        <taxon>Streptomycetaceae</taxon>
        <taxon>Kitasatospora</taxon>
    </lineage>
</organism>
<evidence type="ECO:0008006" key="3">
    <source>
        <dbReference type="Google" id="ProtNLM"/>
    </source>
</evidence>
<evidence type="ECO:0000313" key="2">
    <source>
        <dbReference type="Proteomes" id="UP001499987"/>
    </source>
</evidence>
<protein>
    <recommendedName>
        <fullName evidence="3">ATP-dependent DNA ligase family profile domain-containing protein</fullName>
    </recommendedName>
</protein>
<gene>
    <name evidence="1" type="ORF">GCM10009663_74150</name>
</gene>
<proteinExistence type="predicted"/>
<dbReference type="Gene3D" id="3.30.470.30">
    <property type="entry name" value="DNA ligase/mRNA capping enzyme"/>
    <property type="match status" value="1"/>
</dbReference>
<dbReference type="SUPFAM" id="SSF56091">
    <property type="entry name" value="DNA ligase/mRNA capping enzyme, catalytic domain"/>
    <property type="match status" value="1"/>
</dbReference>
<evidence type="ECO:0000313" key="1">
    <source>
        <dbReference type="EMBL" id="GAA1124349.1"/>
    </source>
</evidence>
<sequence length="107" mass="11804">MAVAVVRLVGPRAGRGRQRVGHRDAQCGAVVLEVQAGRAGILAEPGRDLRARTARERWEVLSRLMAEVRPPLQQIVATSDRAEALRWLEQMQPFGVEGLVVKTLEGR</sequence>
<accession>A0ABP4ETM5</accession>
<reference evidence="2" key="1">
    <citation type="journal article" date="2019" name="Int. J. Syst. Evol. Microbiol.">
        <title>The Global Catalogue of Microorganisms (GCM) 10K type strain sequencing project: providing services to taxonomists for standard genome sequencing and annotation.</title>
        <authorList>
            <consortium name="The Broad Institute Genomics Platform"/>
            <consortium name="The Broad Institute Genome Sequencing Center for Infectious Disease"/>
            <person name="Wu L."/>
            <person name="Ma J."/>
        </authorList>
    </citation>
    <scope>NUCLEOTIDE SEQUENCE [LARGE SCALE GENOMIC DNA]</scope>
    <source>
        <strain evidence="2">JCM 13002</strain>
    </source>
</reference>
<dbReference type="EMBL" id="BAAALD010000144">
    <property type="protein sequence ID" value="GAA1124349.1"/>
    <property type="molecule type" value="Genomic_DNA"/>
</dbReference>